<accession>A0ABR1AF00</accession>
<dbReference type="PANTHER" id="PTHR23403:SF1">
    <property type="entry name" value="TREHALASE"/>
    <property type="match status" value="1"/>
</dbReference>
<dbReference type="SUPFAM" id="SSF48208">
    <property type="entry name" value="Six-hairpin glycosidases"/>
    <property type="match status" value="1"/>
</dbReference>
<dbReference type="EMBL" id="JAWJWF010000050">
    <property type="protein sequence ID" value="KAK6618074.1"/>
    <property type="molecule type" value="Genomic_DNA"/>
</dbReference>
<comment type="catalytic activity">
    <reaction evidence="1">
        <text>alpha,alpha-trehalose + H2O = alpha-D-glucose + beta-D-glucose</text>
        <dbReference type="Rhea" id="RHEA:32675"/>
        <dbReference type="ChEBI" id="CHEBI:15377"/>
        <dbReference type="ChEBI" id="CHEBI:15903"/>
        <dbReference type="ChEBI" id="CHEBI:16551"/>
        <dbReference type="ChEBI" id="CHEBI:17925"/>
        <dbReference type="EC" id="3.2.1.28"/>
    </reaction>
</comment>
<comment type="caution">
    <text evidence="7">The sequence shown here is derived from an EMBL/GenBank/DDBJ whole genome shotgun (WGS) entry which is preliminary data.</text>
</comment>
<name>A0ABR1AF00_POLSC</name>
<dbReference type="Proteomes" id="UP001359485">
    <property type="component" value="Unassembled WGS sequence"/>
</dbReference>
<evidence type="ECO:0000256" key="5">
    <source>
        <dbReference type="ARBA" id="ARBA00030473"/>
    </source>
</evidence>
<proteinExistence type="inferred from homology"/>
<dbReference type="InterPro" id="IPR001661">
    <property type="entry name" value="Glyco_hydro_37"/>
</dbReference>
<organism evidence="7 8">
    <name type="scientific">Polyplax serrata</name>
    <name type="common">Common mouse louse</name>
    <dbReference type="NCBI Taxonomy" id="468196"/>
    <lineage>
        <taxon>Eukaryota</taxon>
        <taxon>Metazoa</taxon>
        <taxon>Ecdysozoa</taxon>
        <taxon>Arthropoda</taxon>
        <taxon>Hexapoda</taxon>
        <taxon>Insecta</taxon>
        <taxon>Pterygota</taxon>
        <taxon>Neoptera</taxon>
        <taxon>Paraneoptera</taxon>
        <taxon>Psocodea</taxon>
        <taxon>Troctomorpha</taxon>
        <taxon>Phthiraptera</taxon>
        <taxon>Anoplura</taxon>
        <taxon>Polyplacidae</taxon>
        <taxon>Polyplax</taxon>
    </lineage>
</organism>
<evidence type="ECO:0000313" key="8">
    <source>
        <dbReference type="Proteomes" id="UP001359485"/>
    </source>
</evidence>
<evidence type="ECO:0000313" key="7">
    <source>
        <dbReference type="EMBL" id="KAK6618074.1"/>
    </source>
</evidence>
<keyword evidence="8" id="KW-1185">Reference proteome</keyword>
<dbReference type="InterPro" id="IPR008928">
    <property type="entry name" value="6-hairpin_glycosidase_sf"/>
</dbReference>
<dbReference type="Gene3D" id="1.50.10.10">
    <property type="match status" value="1"/>
</dbReference>
<protein>
    <recommendedName>
        <fullName evidence="4">Trehalase</fullName>
        <ecNumber evidence="3">3.2.1.28</ecNumber>
    </recommendedName>
    <alternativeName>
        <fullName evidence="5">Alpha,alpha-trehalase</fullName>
    </alternativeName>
    <alternativeName>
        <fullName evidence="6">Alpha,alpha-trehalose glucohydrolase</fullName>
    </alternativeName>
</protein>
<sequence length="137" mass="15440">MWVPHSIQIRGVKHSKPTVGTRHKYLIAAVASFHLTSMQSKRHKKNKVFSVLFQYDAETPGRYGGGGEYIVQAGFGWTNGAIMELLNTYGAELRCTDKDICEMSGPLSKENRRQLDGEWLSVKDLAKSQKELNPENK</sequence>
<evidence type="ECO:0000256" key="2">
    <source>
        <dbReference type="ARBA" id="ARBA00005615"/>
    </source>
</evidence>
<reference evidence="7 8" key="1">
    <citation type="submission" date="2023-09" db="EMBL/GenBank/DDBJ databases">
        <title>Genomes of two closely related lineages of the louse Polyplax serrata with different host specificities.</title>
        <authorList>
            <person name="Martinu J."/>
            <person name="Tarabai H."/>
            <person name="Stefka J."/>
            <person name="Hypsa V."/>
        </authorList>
    </citation>
    <scope>NUCLEOTIDE SEQUENCE [LARGE SCALE GENOMIC DNA]</scope>
    <source>
        <strain evidence="7">98ZLc_SE</strain>
    </source>
</reference>
<evidence type="ECO:0000256" key="3">
    <source>
        <dbReference type="ARBA" id="ARBA00012757"/>
    </source>
</evidence>
<dbReference type="EC" id="3.2.1.28" evidence="3"/>
<dbReference type="PANTHER" id="PTHR23403">
    <property type="entry name" value="TREHALASE"/>
    <property type="match status" value="1"/>
</dbReference>
<evidence type="ECO:0000256" key="4">
    <source>
        <dbReference type="ARBA" id="ARBA00019905"/>
    </source>
</evidence>
<gene>
    <name evidence="7" type="ORF">RUM44_002516</name>
</gene>
<evidence type="ECO:0000256" key="6">
    <source>
        <dbReference type="ARBA" id="ARBA00031637"/>
    </source>
</evidence>
<comment type="similarity">
    <text evidence="2">Belongs to the glycosyl hydrolase 37 family.</text>
</comment>
<dbReference type="Pfam" id="PF01204">
    <property type="entry name" value="Trehalase"/>
    <property type="match status" value="1"/>
</dbReference>
<dbReference type="InterPro" id="IPR012341">
    <property type="entry name" value="6hp_glycosidase-like_sf"/>
</dbReference>
<evidence type="ECO:0000256" key="1">
    <source>
        <dbReference type="ARBA" id="ARBA00001576"/>
    </source>
</evidence>